<dbReference type="AlphaFoldDB" id="A0A2T7FYS4"/>
<gene>
    <name evidence="1" type="ORF">DC363_05560</name>
</gene>
<evidence type="ECO:0000313" key="2">
    <source>
        <dbReference type="Proteomes" id="UP000244817"/>
    </source>
</evidence>
<reference evidence="1 2" key="1">
    <citation type="submission" date="2018-04" db="EMBL/GenBank/DDBJ databases">
        <title>Pelagivirga bohaiensis gen. nov., sp. nov., a bacterium isolated from the Bohai Sea.</title>
        <authorList>
            <person name="Ji X."/>
        </authorList>
    </citation>
    <scope>NUCLEOTIDE SEQUENCE [LARGE SCALE GENOMIC DNA]</scope>
    <source>
        <strain evidence="1 2">BH-SD16</strain>
    </source>
</reference>
<proteinExistence type="predicted"/>
<comment type="caution">
    <text evidence="1">The sequence shown here is derived from an EMBL/GenBank/DDBJ whole genome shotgun (WGS) entry which is preliminary data.</text>
</comment>
<keyword evidence="2" id="KW-1185">Reference proteome</keyword>
<name>A0A2T7FYS4_9RHOB</name>
<sequence length="182" mass="19289">MVMKSAGFVVGAGLAALAVWLFYALTTVRDDDLLAAVLGDHCLPYVQSGPAPFADMGRAPGVYDAIEPREGVSDGAARLIHDGRFVAQWGIYDGLRFCEVKSTSASVSPTVFEVEPSGFIPRYTELIAPFAPLVPDVETLRDGPRSIGWYGADRAPTEGLRVLMVASPGRVASVLAVAPAHD</sequence>
<dbReference type="EMBL" id="QCYG01000003">
    <property type="protein sequence ID" value="PVA07311.1"/>
    <property type="molecule type" value="Genomic_DNA"/>
</dbReference>
<accession>A0A2T7FYS4</accession>
<evidence type="ECO:0000313" key="1">
    <source>
        <dbReference type="EMBL" id="PVA07311.1"/>
    </source>
</evidence>
<protein>
    <submittedName>
        <fullName evidence="1">Uncharacterized protein</fullName>
    </submittedName>
</protein>
<organism evidence="1 2">
    <name type="scientific">Thalassorhabdomicrobium marinisediminis</name>
    <dbReference type="NCBI Taxonomy" id="2170577"/>
    <lineage>
        <taxon>Bacteria</taxon>
        <taxon>Pseudomonadati</taxon>
        <taxon>Pseudomonadota</taxon>
        <taxon>Alphaproteobacteria</taxon>
        <taxon>Rhodobacterales</taxon>
        <taxon>Paracoccaceae</taxon>
        <taxon>Thalassorhabdomicrobium</taxon>
    </lineage>
</organism>
<dbReference type="Proteomes" id="UP000244817">
    <property type="component" value="Unassembled WGS sequence"/>
</dbReference>